<accession>A0ABX8WQN7</accession>
<organism evidence="3 4">
    <name type="scientific">Lysobacter soyae</name>
    <dbReference type="NCBI Taxonomy" id="2764185"/>
    <lineage>
        <taxon>Bacteria</taxon>
        <taxon>Pseudomonadati</taxon>
        <taxon>Pseudomonadota</taxon>
        <taxon>Gammaproteobacteria</taxon>
        <taxon>Lysobacterales</taxon>
        <taxon>Lysobacteraceae</taxon>
        <taxon>Lysobacter</taxon>
    </lineage>
</organism>
<keyword evidence="4" id="KW-1185">Reference proteome</keyword>
<dbReference type="Pfam" id="PF13091">
    <property type="entry name" value="PLDc_2"/>
    <property type="match status" value="2"/>
</dbReference>
<dbReference type="PANTHER" id="PTHR21248:SF12">
    <property type="entry name" value="CARDIOLIPIN SYNTHASE C"/>
    <property type="match status" value="1"/>
</dbReference>
<dbReference type="CDD" id="cd09111">
    <property type="entry name" value="PLDc_ymdC_like_1"/>
    <property type="match status" value="1"/>
</dbReference>
<dbReference type="SUPFAM" id="SSF56024">
    <property type="entry name" value="Phospholipase D/nuclease"/>
    <property type="match status" value="2"/>
</dbReference>
<dbReference type="PANTHER" id="PTHR21248">
    <property type="entry name" value="CARDIOLIPIN SYNTHASE"/>
    <property type="match status" value="1"/>
</dbReference>
<dbReference type="Proteomes" id="UP000824755">
    <property type="component" value="Chromosome"/>
</dbReference>
<dbReference type="Gene3D" id="3.30.870.10">
    <property type="entry name" value="Endonuclease Chain A"/>
    <property type="match status" value="2"/>
</dbReference>
<feature type="chain" id="PRO_5046798830" evidence="1">
    <location>
        <begin position="21"/>
        <end position="588"/>
    </location>
</feature>
<dbReference type="PROSITE" id="PS50035">
    <property type="entry name" value="PLD"/>
    <property type="match status" value="2"/>
</dbReference>
<reference evidence="3 4" key="1">
    <citation type="submission" date="2021-08" db="EMBL/GenBank/DDBJ databases">
        <title>Lysobacter sp. strain CJ11 Genome sequencing and assembly.</title>
        <authorList>
            <person name="Kim I."/>
        </authorList>
    </citation>
    <scope>NUCLEOTIDE SEQUENCE [LARGE SCALE GENOMIC DNA]</scope>
    <source>
        <strain evidence="3 4">CJ11</strain>
    </source>
</reference>
<protein>
    <submittedName>
        <fullName evidence="3">Phospholipase D family protein</fullName>
    </submittedName>
</protein>
<gene>
    <name evidence="3" type="ORF">H8L67_01035</name>
</gene>
<evidence type="ECO:0000259" key="2">
    <source>
        <dbReference type="PROSITE" id="PS50035"/>
    </source>
</evidence>
<dbReference type="EMBL" id="CP080544">
    <property type="protein sequence ID" value="QYR53139.1"/>
    <property type="molecule type" value="Genomic_DNA"/>
</dbReference>
<dbReference type="InterPro" id="IPR001736">
    <property type="entry name" value="PLipase_D/transphosphatidylase"/>
</dbReference>
<sequence length="588" mass="65380">MRQCLALALVWLCLACTACSGLRPKDSAEATRVLDEGKSDVLSCARADHCAIDNRLSQAADAAIAASTETAPKHAVWIIESGQEALHTRVSMIRAAKTQIDVQTYIFDEDDSARMILRELVAAAKRGVKVRVLIDQLSAFNSAETQVAVAGAHRNLDLKIYNPLFGRGSLSNPFQYALASIAQFRTLNQRMHTKLLIIDGKLGLTGGRNYQDDYFDWSPQFNFLDRDILVAGPVVQRMADTFNVFWASPRSKSMPELKDAVAILQREGVPKMSDAAYEFPDRVRDFLNDAADVRARDQAYANAEIQTGAVQFIADLPAKHRKGPTAVRKQDAFSSELGQLVASTQSEIIMQTPYLVLTNAAQRSVAALQDRPEPPRIIVSTNSLASTDNMLTYAMAYKYRRRYMRRLGFEMFELKPDPTDVVFDSAAARSERDASVAIHAKSIVIDRTTAVVGTHNFDPRSQHYNTEAAVIVHDPRVADVVARNILRMTQPANAWTIAPKPKAFRQLDEVVLSGTEALPILDLWPSRYGSSYEFVPSPECPAPISYRTPGFRKCYRMVGDFPEVDVISIRWWLTRVITAMGAVSMPFL</sequence>
<evidence type="ECO:0000313" key="3">
    <source>
        <dbReference type="EMBL" id="QYR53139.1"/>
    </source>
</evidence>
<feature type="domain" description="PLD phosphodiesterase" evidence="2">
    <location>
        <begin position="187"/>
        <end position="214"/>
    </location>
</feature>
<feature type="domain" description="PLD phosphodiesterase" evidence="2">
    <location>
        <begin position="434"/>
        <end position="461"/>
    </location>
</feature>
<evidence type="ECO:0000313" key="4">
    <source>
        <dbReference type="Proteomes" id="UP000824755"/>
    </source>
</evidence>
<dbReference type="RefSeq" id="WP_220379957.1">
    <property type="nucleotide sequence ID" value="NZ_CP080544.1"/>
</dbReference>
<proteinExistence type="predicted"/>
<keyword evidence="1" id="KW-0732">Signal</keyword>
<dbReference type="SMART" id="SM00155">
    <property type="entry name" value="PLDc"/>
    <property type="match status" value="2"/>
</dbReference>
<name>A0ABX8WQN7_9GAMM</name>
<feature type="signal peptide" evidence="1">
    <location>
        <begin position="1"/>
        <end position="20"/>
    </location>
</feature>
<dbReference type="InterPro" id="IPR025202">
    <property type="entry name" value="PLD-like_dom"/>
</dbReference>
<evidence type="ECO:0000256" key="1">
    <source>
        <dbReference type="SAM" id="SignalP"/>
    </source>
</evidence>